<dbReference type="Gene3D" id="1.20.1230.10">
    <property type="entry name" value="Phospholipase C beta, distal C-terminal domain"/>
    <property type="match status" value="1"/>
</dbReference>
<evidence type="ECO:0000256" key="7">
    <source>
        <dbReference type="SAM" id="MobiDB-lite"/>
    </source>
</evidence>
<feature type="compositionally biased region" description="Polar residues" evidence="7">
    <location>
        <begin position="357"/>
        <end position="373"/>
    </location>
</feature>
<dbReference type="EMBL" id="UYYB01000621">
    <property type="protein sequence ID" value="VDM65386.1"/>
    <property type="molecule type" value="Genomic_DNA"/>
</dbReference>
<evidence type="ECO:0000256" key="6">
    <source>
        <dbReference type="RuleBase" id="RU361133"/>
    </source>
</evidence>
<dbReference type="Pfam" id="PF00168">
    <property type="entry name" value="C2"/>
    <property type="match status" value="1"/>
</dbReference>
<dbReference type="OrthoDB" id="269822at2759"/>
<dbReference type="GO" id="GO:0046488">
    <property type="term" value="P:phosphatidylinositol metabolic process"/>
    <property type="evidence" value="ECO:0007669"/>
    <property type="project" value="TreeGrafter"/>
</dbReference>
<dbReference type="GO" id="GO:0004435">
    <property type="term" value="F:phosphatidylinositol-4,5-bisphosphate phospholipase C activity"/>
    <property type="evidence" value="ECO:0007669"/>
    <property type="project" value="UniProtKB-EC"/>
</dbReference>
<feature type="region of interest" description="Disordered" evidence="7">
    <location>
        <begin position="354"/>
        <end position="373"/>
    </location>
</feature>
<keyword evidence="2 6" id="KW-0378">Hydrolase</keyword>
<dbReference type="FunFam" id="2.60.40.150:FF:000008">
    <property type="entry name" value="1-phosphatidylinositol 4,5-bisphosphate phosphodiesterase"/>
    <property type="match status" value="1"/>
</dbReference>
<dbReference type="GO" id="GO:0048015">
    <property type="term" value="P:phosphatidylinositol-mediated signaling"/>
    <property type="evidence" value="ECO:0007669"/>
    <property type="project" value="TreeGrafter"/>
</dbReference>
<dbReference type="InterPro" id="IPR001192">
    <property type="entry name" value="PI-PLC_fam"/>
</dbReference>
<evidence type="ECO:0000313" key="10">
    <source>
        <dbReference type="EMBL" id="VDM65386.1"/>
    </source>
</evidence>
<dbReference type="Gene3D" id="3.20.20.190">
    <property type="entry name" value="Phosphatidylinositol (PI) phosphodiesterase"/>
    <property type="match status" value="1"/>
</dbReference>
<proteinExistence type="predicted"/>
<evidence type="ECO:0000256" key="3">
    <source>
        <dbReference type="ARBA" id="ARBA00022963"/>
    </source>
</evidence>
<feature type="domain" description="C2" evidence="8">
    <location>
        <begin position="145"/>
        <end position="280"/>
    </location>
</feature>
<gene>
    <name evidence="10" type="ORF">SVUK_LOCUS384</name>
</gene>
<keyword evidence="11" id="KW-1185">Reference proteome</keyword>
<evidence type="ECO:0000259" key="9">
    <source>
        <dbReference type="PROSITE" id="PS50008"/>
    </source>
</evidence>
<evidence type="ECO:0000313" key="11">
    <source>
        <dbReference type="Proteomes" id="UP000270094"/>
    </source>
</evidence>
<accession>A0A3P7I7I4</accession>
<dbReference type="GO" id="GO:0016042">
    <property type="term" value="P:lipid catabolic process"/>
    <property type="evidence" value="ECO:0007669"/>
    <property type="project" value="UniProtKB-KW"/>
</dbReference>
<dbReference type="PROSITE" id="PS50008">
    <property type="entry name" value="PIPLC_Y_DOMAIN"/>
    <property type="match status" value="1"/>
</dbReference>
<dbReference type="SUPFAM" id="SSF49562">
    <property type="entry name" value="C2 domain (Calcium/lipid-binding domain, CaLB)"/>
    <property type="match status" value="1"/>
</dbReference>
<dbReference type="InterPro" id="IPR000008">
    <property type="entry name" value="C2_dom"/>
</dbReference>
<dbReference type="SUPFAM" id="SSF69989">
    <property type="entry name" value="C-terminal domain of PLC-beta"/>
    <property type="match status" value="1"/>
</dbReference>
<name>A0A3P7I7I4_STRVU</name>
<dbReference type="EC" id="3.1.4.11" evidence="1 6"/>
<dbReference type="SMART" id="SM00149">
    <property type="entry name" value="PLCYc"/>
    <property type="match status" value="1"/>
</dbReference>
<comment type="catalytic activity">
    <reaction evidence="6">
        <text>a 1,2-diacyl-sn-glycero-3-phospho-(1D-myo-inositol-4,5-bisphosphate) + H2O = 1D-myo-inositol 1,4,5-trisphosphate + a 1,2-diacyl-sn-glycerol + H(+)</text>
        <dbReference type="Rhea" id="RHEA:33179"/>
        <dbReference type="ChEBI" id="CHEBI:15377"/>
        <dbReference type="ChEBI" id="CHEBI:15378"/>
        <dbReference type="ChEBI" id="CHEBI:17815"/>
        <dbReference type="ChEBI" id="CHEBI:58456"/>
        <dbReference type="ChEBI" id="CHEBI:203600"/>
        <dbReference type="EC" id="3.1.4.11"/>
    </reaction>
</comment>
<reference evidence="10 11" key="1">
    <citation type="submission" date="2018-11" db="EMBL/GenBank/DDBJ databases">
        <authorList>
            <consortium name="Pathogen Informatics"/>
        </authorList>
    </citation>
    <scope>NUCLEOTIDE SEQUENCE [LARGE SCALE GENOMIC DNA]</scope>
</reference>
<dbReference type="SUPFAM" id="SSF51695">
    <property type="entry name" value="PLC-like phosphodiesterases"/>
    <property type="match status" value="1"/>
</dbReference>
<dbReference type="InterPro" id="IPR017946">
    <property type="entry name" value="PLC-like_Pdiesterase_TIM-brl"/>
</dbReference>
<dbReference type="InterPro" id="IPR001711">
    <property type="entry name" value="PLipase_C_Pinositol-sp_Y"/>
</dbReference>
<keyword evidence="5" id="KW-0807">Transducer</keyword>
<dbReference type="PROSITE" id="PS50004">
    <property type="entry name" value="C2"/>
    <property type="match status" value="1"/>
</dbReference>
<keyword evidence="4 6" id="KW-0443">Lipid metabolism</keyword>
<dbReference type="SMART" id="SM00239">
    <property type="entry name" value="C2"/>
    <property type="match status" value="1"/>
</dbReference>
<dbReference type="AlphaFoldDB" id="A0A3P7I7I4"/>
<dbReference type="GO" id="GO:0051209">
    <property type="term" value="P:release of sequestered calcium ion into cytosol"/>
    <property type="evidence" value="ECO:0007669"/>
    <property type="project" value="TreeGrafter"/>
</dbReference>
<keyword evidence="3 6" id="KW-0442">Lipid degradation</keyword>
<dbReference type="CDD" id="cd00275">
    <property type="entry name" value="C2_PLC_like"/>
    <property type="match status" value="1"/>
</dbReference>
<dbReference type="FunFam" id="3.20.20.190:FF:000052">
    <property type="entry name" value="1-phosphatidylinositol 4,5-bisphosphate phosphodiesterase"/>
    <property type="match status" value="1"/>
</dbReference>
<evidence type="ECO:0000259" key="8">
    <source>
        <dbReference type="PROSITE" id="PS50004"/>
    </source>
</evidence>
<protein>
    <recommendedName>
        <fullName evidence="1 6">Phosphoinositide phospholipase C</fullName>
        <ecNumber evidence="1 6">3.1.4.11</ecNumber>
    </recommendedName>
</protein>
<dbReference type="InterPro" id="IPR042531">
    <property type="entry name" value="PLC-beta_C_sf"/>
</dbReference>
<sequence length="433" mass="49195">MTKEEEERIFAEYHYTGATTNIHPLLSSLINYTHPVKFSGFDVAEVNNLHYHMSSFSESTGLGYLKQCAPEFVNYNKRQLSRIYPKGARVDSSNFLPQIFWNAGCQMVALNFQTPDVYMQLNMGKFEYNAGSGYLLKPDFMRRPDRTFDPFSESPVDGVIAAHCSVRVISGQFLTDRKVGTYVEVEMYGLPTDTIRKEHRTRTVAANGLNPVYAEAPFVFRKVIVYLKLVYKVVLPELAVLRFAVYDENGKQLGQRILPLDGLQAGYRHISLRSDTNQTMVLVPTLFVHIVIKTYVPDELSGLVDALADPRAYLSEQKKRQEALAHMGVDDSDIVEVCRTLLLKSPFCLHLPKKENPPSSARSDGNLVTTSKANNEAAPVDKFKVEPIDVDDLKKDKVFAKLLKKFQKESEELKKKHQKQRDSIQKQQVCLRC</sequence>
<evidence type="ECO:0000256" key="5">
    <source>
        <dbReference type="ARBA" id="ARBA00023224"/>
    </source>
</evidence>
<dbReference type="Proteomes" id="UP000270094">
    <property type="component" value="Unassembled WGS sequence"/>
</dbReference>
<dbReference type="PANTHER" id="PTHR10336">
    <property type="entry name" value="PHOSPHOINOSITIDE-SPECIFIC PHOSPHOLIPASE C FAMILY PROTEIN"/>
    <property type="match status" value="1"/>
</dbReference>
<dbReference type="Gene3D" id="2.60.40.150">
    <property type="entry name" value="C2 domain"/>
    <property type="match status" value="1"/>
</dbReference>
<evidence type="ECO:0000256" key="4">
    <source>
        <dbReference type="ARBA" id="ARBA00023098"/>
    </source>
</evidence>
<evidence type="ECO:0000256" key="1">
    <source>
        <dbReference type="ARBA" id="ARBA00012368"/>
    </source>
</evidence>
<organism evidence="10 11">
    <name type="scientific">Strongylus vulgaris</name>
    <name type="common">Blood worm</name>
    <dbReference type="NCBI Taxonomy" id="40348"/>
    <lineage>
        <taxon>Eukaryota</taxon>
        <taxon>Metazoa</taxon>
        <taxon>Ecdysozoa</taxon>
        <taxon>Nematoda</taxon>
        <taxon>Chromadorea</taxon>
        <taxon>Rhabditida</taxon>
        <taxon>Rhabditina</taxon>
        <taxon>Rhabditomorpha</taxon>
        <taxon>Strongyloidea</taxon>
        <taxon>Strongylidae</taxon>
        <taxon>Strongylus</taxon>
    </lineage>
</organism>
<dbReference type="Pfam" id="PF00387">
    <property type="entry name" value="PI-PLC-Y"/>
    <property type="match status" value="1"/>
</dbReference>
<dbReference type="PRINTS" id="PR00390">
    <property type="entry name" value="PHPHLIPASEC"/>
</dbReference>
<feature type="domain" description="PI-PLC Y-box" evidence="9">
    <location>
        <begin position="26"/>
        <end position="142"/>
    </location>
</feature>
<dbReference type="PANTHER" id="PTHR10336:SF36">
    <property type="entry name" value="1-PHOSPHATIDYLINOSITOL 4,5-BISPHOSPHATE PHOSPHODIESTERASE BETA-4"/>
    <property type="match status" value="1"/>
</dbReference>
<dbReference type="InterPro" id="IPR035892">
    <property type="entry name" value="C2_domain_sf"/>
</dbReference>
<evidence type="ECO:0000256" key="2">
    <source>
        <dbReference type="ARBA" id="ARBA00022801"/>
    </source>
</evidence>